<dbReference type="Proteomes" id="UP000464378">
    <property type="component" value="Chromosome"/>
</dbReference>
<dbReference type="RefSeq" id="WP_162660675.1">
    <property type="nucleotide sequence ID" value="NZ_LR593887.1"/>
</dbReference>
<dbReference type="AlphaFoldDB" id="A0A6C2YVW2"/>
<reference evidence="2" key="1">
    <citation type="submission" date="2019-04" db="EMBL/GenBank/DDBJ databases">
        <authorList>
            <consortium name="Science for Life Laboratories"/>
        </authorList>
    </citation>
    <scope>NUCLEOTIDE SEQUENCE</scope>
    <source>
        <strain evidence="2">MBLW1</strain>
    </source>
</reference>
<dbReference type="EMBL" id="LR586016">
    <property type="protein sequence ID" value="VIP05584.1"/>
    <property type="molecule type" value="Genomic_DNA"/>
</dbReference>
<keyword evidence="3" id="KW-1185">Reference proteome</keyword>
<name>A0A6C2YVW2_9BACT</name>
<protein>
    <submittedName>
        <fullName evidence="2">Uncharacterized protein</fullName>
    </submittedName>
</protein>
<sequence>MSDTPKWYTDLLVVYGPILGADQKGVMTVLLQWFRLFLQCGYRREEIEDGFATLAKDPNRPTYRQEMLVYIQRAIHQSRAAAKQSERVEEETAPPCDICGGSGIVVVPRLEDVEFGAWKFVQSIPGSKPRRWTSTVACSCPKGARTAEFTRSKDAQGKHRVTRPMRTLVNYESRNPHWREQLAEEEERQKLQREVEGKTANLDHEQGRVRKIGVIPKEWLE</sequence>
<proteinExistence type="predicted"/>
<evidence type="ECO:0000256" key="1">
    <source>
        <dbReference type="SAM" id="Coils"/>
    </source>
</evidence>
<dbReference type="EMBL" id="LR593887">
    <property type="protein sequence ID" value="VTS08523.1"/>
    <property type="molecule type" value="Genomic_DNA"/>
</dbReference>
<dbReference type="InParanoid" id="A0A6C2YVW2"/>
<evidence type="ECO:0000313" key="2">
    <source>
        <dbReference type="EMBL" id="VIP05584.1"/>
    </source>
</evidence>
<evidence type="ECO:0000313" key="3">
    <source>
        <dbReference type="Proteomes" id="UP000464378"/>
    </source>
</evidence>
<gene>
    <name evidence="2" type="ORF">GMBLW1_36090</name>
</gene>
<dbReference type="KEGG" id="tim:GMBLW1_36090"/>
<accession>A0A6C2YVW2</accession>
<keyword evidence="1" id="KW-0175">Coiled coil</keyword>
<feature type="coiled-coil region" evidence="1">
    <location>
        <begin position="168"/>
        <end position="208"/>
    </location>
</feature>
<organism evidence="2">
    <name type="scientific">Tuwongella immobilis</name>
    <dbReference type="NCBI Taxonomy" id="692036"/>
    <lineage>
        <taxon>Bacteria</taxon>
        <taxon>Pseudomonadati</taxon>
        <taxon>Planctomycetota</taxon>
        <taxon>Planctomycetia</taxon>
        <taxon>Gemmatales</taxon>
        <taxon>Gemmataceae</taxon>
        <taxon>Tuwongella</taxon>
    </lineage>
</organism>